<accession>A0A6C0RDA6</accession>
<keyword evidence="3" id="KW-1185">Reference proteome</keyword>
<name>A0A6C0RDA6_9BACT</name>
<dbReference type="AlphaFoldDB" id="A0A6C0RDA6"/>
<dbReference type="RefSeq" id="WP_163345395.1">
    <property type="nucleotide sequence ID" value="NZ_CP048409.1"/>
</dbReference>
<proteinExistence type="predicted"/>
<evidence type="ECO:0000256" key="1">
    <source>
        <dbReference type="SAM" id="SignalP"/>
    </source>
</evidence>
<protein>
    <submittedName>
        <fullName evidence="2">DUF4861 domain-containing protein</fullName>
    </submittedName>
</protein>
<gene>
    <name evidence="2" type="ORF">G0Q07_06930</name>
</gene>
<feature type="signal peptide" evidence="1">
    <location>
        <begin position="1"/>
        <end position="23"/>
    </location>
</feature>
<evidence type="ECO:0000313" key="2">
    <source>
        <dbReference type="EMBL" id="QIA07473.1"/>
    </source>
</evidence>
<dbReference type="Proteomes" id="UP000474630">
    <property type="component" value="Chromosome"/>
</dbReference>
<keyword evidence="1" id="KW-0732">Signal</keyword>
<reference evidence="2 3" key="1">
    <citation type="submission" date="2020-02" db="EMBL/GenBank/DDBJ databases">
        <title>Genome sequencing for Draconibacterium sp. strain M1.</title>
        <authorList>
            <person name="Park S.-J."/>
        </authorList>
    </citation>
    <scope>NUCLEOTIDE SEQUENCE [LARGE SCALE GENOMIC DNA]</scope>
    <source>
        <strain evidence="2 3">M1</strain>
    </source>
</reference>
<dbReference type="KEGG" id="drc:G0Q07_06930"/>
<sequence>MKTIMPFGILLLMLFASCTQQPAITLKNPLAETRTDEVIVFSREEIANKIALEEGKLPVFKNGDKTIASQVDDLDGDGNWDEVVLLTDMQADETIKATIELAVQSDYPNINKRTNLRLGIIQEDGSYKEVDNYKAVPVSEPFKIIAQGEGVTWENDKIAFRVYFDCRNVKDLFGKRKPVMVADDVHTPGFGNYHELAEWGMDVLHCGSSLGSGGIALLRNDSLIRLGSTDVYEYQKIVEGPIRSVFDLKYSGWNVNGEEMEAVERITIYPGKYWFESDVTVYGCSEDDQIVTGIVTSQLKNEPFRFEAADFTCIGTHDVQSLNNDELGMAVIVPKSETGTIGRTSDINWFQKGFVTVKEKGFSNIISETYFIAQECKDATPAKHYFFSVWGLDKDQWKTEDGFRKYITEEAEKLSSPVQKM</sequence>
<evidence type="ECO:0000313" key="3">
    <source>
        <dbReference type="Proteomes" id="UP000474630"/>
    </source>
</evidence>
<dbReference type="EMBL" id="CP048409">
    <property type="protein sequence ID" value="QIA07473.1"/>
    <property type="molecule type" value="Genomic_DNA"/>
</dbReference>
<dbReference type="PROSITE" id="PS51257">
    <property type="entry name" value="PROKAR_LIPOPROTEIN"/>
    <property type="match status" value="1"/>
</dbReference>
<organism evidence="2 3">
    <name type="scientific">Draconibacterium halophilum</name>
    <dbReference type="NCBI Taxonomy" id="2706887"/>
    <lineage>
        <taxon>Bacteria</taxon>
        <taxon>Pseudomonadati</taxon>
        <taxon>Bacteroidota</taxon>
        <taxon>Bacteroidia</taxon>
        <taxon>Marinilabiliales</taxon>
        <taxon>Prolixibacteraceae</taxon>
        <taxon>Draconibacterium</taxon>
    </lineage>
</organism>
<feature type="chain" id="PRO_5025501747" evidence="1">
    <location>
        <begin position="24"/>
        <end position="421"/>
    </location>
</feature>
<dbReference type="Pfam" id="PF16153">
    <property type="entry name" value="DUF4861"/>
    <property type="match status" value="1"/>
</dbReference>
<dbReference type="InterPro" id="IPR032342">
    <property type="entry name" value="DUF4861"/>
</dbReference>